<keyword evidence="9" id="KW-0862">Zinc</keyword>
<dbReference type="GO" id="GO:0006526">
    <property type="term" value="P:L-arginine biosynthetic process"/>
    <property type="evidence" value="ECO:0007669"/>
    <property type="project" value="UniProtKB-KW"/>
</dbReference>
<dbReference type="CDD" id="cd03894">
    <property type="entry name" value="M20_ArgE"/>
    <property type="match status" value="1"/>
</dbReference>
<evidence type="ECO:0000256" key="7">
    <source>
        <dbReference type="ARBA" id="ARBA00022723"/>
    </source>
</evidence>
<dbReference type="SUPFAM" id="SSF53187">
    <property type="entry name" value="Zn-dependent exopeptidases"/>
    <property type="match status" value="1"/>
</dbReference>
<dbReference type="EC" id="3.5.1.16" evidence="12"/>
<dbReference type="PROSITE" id="PS00759">
    <property type="entry name" value="ARGE_DAPE_CPG2_2"/>
    <property type="match status" value="1"/>
</dbReference>
<evidence type="ECO:0000256" key="5">
    <source>
        <dbReference type="ARBA" id="ARBA00022571"/>
    </source>
</evidence>
<evidence type="ECO:0000256" key="8">
    <source>
        <dbReference type="ARBA" id="ARBA00022801"/>
    </source>
</evidence>
<dbReference type="Gene3D" id="3.30.70.360">
    <property type="match status" value="1"/>
</dbReference>
<evidence type="ECO:0000256" key="6">
    <source>
        <dbReference type="ARBA" id="ARBA00022605"/>
    </source>
</evidence>
<evidence type="ECO:0000256" key="3">
    <source>
        <dbReference type="ARBA" id="ARBA00005691"/>
    </source>
</evidence>
<evidence type="ECO:0000259" key="11">
    <source>
        <dbReference type="Pfam" id="PF07687"/>
    </source>
</evidence>
<keyword evidence="7" id="KW-0479">Metal-binding</keyword>
<dbReference type="InterPro" id="IPR010169">
    <property type="entry name" value="AcOrn-deacetyl"/>
</dbReference>
<comment type="subcellular location">
    <subcellularLocation>
        <location evidence="2">Cytoplasm</location>
    </subcellularLocation>
</comment>
<dbReference type="EMBL" id="CACSIO010000013">
    <property type="protein sequence ID" value="CAA0112217.1"/>
    <property type="molecule type" value="Genomic_DNA"/>
</dbReference>
<comment type="similarity">
    <text evidence="3">Belongs to the peptidase M20A family. ArgE subfamily.</text>
</comment>
<keyword evidence="5" id="KW-0055">Arginine biosynthesis</keyword>
<dbReference type="NCBIfam" id="NF003474">
    <property type="entry name" value="PRK05111.1"/>
    <property type="match status" value="1"/>
</dbReference>
<dbReference type="OrthoDB" id="3665926at2"/>
<dbReference type="SUPFAM" id="SSF55031">
    <property type="entry name" value="Bacterial exopeptidase dimerisation domain"/>
    <property type="match status" value="1"/>
</dbReference>
<comment type="cofactor">
    <cofactor evidence="1">
        <name>Zn(2+)</name>
        <dbReference type="ChEBI" id="CHEBI:29105"/>
    </cofactor>
</comment>
<dbReference type="GO" id="GO:0046872">
    <property type="term" value="F:metal ion binding"/>
    <property type="evidence" value="ECO:0007669"/>
    <property type="project" value="UniProtKB-KW"/>
</dbReference>
<keyword evidence="4" id="KW-0963">Cytoplasm</keyword>
<gene>
    <name evidence="12" type="primary">argE</name>
    <name evidence="12" type="ORF">OPDIPICF_04624</name>
</gene>
<sequence>MQTSLPNLKARMQALIATPSVSAVSDEWDMSNRPVIDLLASWFETLGFSVVIQPVGDADKNKANMIATLGSGAGGLVLAGHTDTVPFNESRWQHNPLSLTEADDRFYGLGTCDMKCFFALIIEAVLPLLDQPLKQPLIVLATCDEESTMRGAKSLTEQSLGRPRAAMIGEPTSLKPIRMHKGIMMEAITVTGQSGHSSNPELGHNALDAIHDMITELKALRTELKNKYKNPAFAVNYPTMNLGCIHGGDNPNRICNSCELHFDFRGLPGMQNEEIRQLIMQRLQPIADQHQVTLDRRALFDGVEAFEQAEDSELVQLVESLTGSNSEAVAFGTEAPYLKNLGIDTVVMGPGSIDQAHQPNEFIAFDQIKPSTQLIQAMIRNYCL</sequence>
<dbReference type="InterPro" id="IPR011650">
    <property type="entry name" value="Peptidase_M20_dimer"/>
</dbReference>
<evidence type="ECO:0000256" key="4">
    <source>
        <dbReference type="ARBA" id="ARBA00022490"/>
    </source>
</evidence>
<dbReference type="PANTHER" id="PTHR43808">
    <property type="entry name" value="ACETYLORNITHINE DEACETYLASE"/>
    <property type="match status" value="1"/>
</dbReference>
<accession>A0A5S9Q4Z1</accession>
<dbReference type="FunFam" id="3.30.70.360:FF:000003">
    <property type="entry name" value="Acetylornithine deacetylase"/>
    <property type="match status" value="1"/>
</dbReference>
<dbReference type="NCBIfam" id="TIGR01892">
    <property type="entry name" value="AcOrn-deacetyl"/>
    <property type="match status" value="1"/>
</dbReference>
<evidence type="ECO:0000256" key="10">
    <source>
        <dbReference type="ARBA" id="ARBA00023285"/>
    </source>
</evidence>
<evidence type="ECO:0000256" key="9">
    <source>
        <dbReference type="ARBA" id="ARBA00022833"/>
    </source>
</evidence>
<dbReference type="AlphaFoldDB" id="A0A5S9Q4Z1"/>
<keyword evidence="13" id="KW-1185">Reference proteome</keyword>
<dbReference type="GO" id="GO:0005737">
    <property type="term" value="C:cytoplasm"/>
    <property type="evidence" value="ECO:0007669"/>
    <property type="project" value="UniProtKB-SubCell"/>
</dbReference>
<evidence type="ECO:0000256" key="2">
    <source>
        <dbReference type="ARBA" id="ARBA00004496"/>
    </source>
</evidence>
<keyword evidence="8 12" id="KW-0378">Hydrolase</keyword>
<reference evidence="12 13" key="1">
    <citation type="submission" date="2019-11" db="EMBL/GenBank/DDBJ databases">
        <authorList>
            <person name="Holert J."/>
        </authorList>
    </citation>
    <scope>NUCLEOTIDE SEQUENCE [LARGE SCALE GENOMIC DNA]</scope>
    <source>
        <strain evidence="12">SB11_3</strain>
    </source>
</reference>
<name>A0A5S9Q4Z1_9GAMM</name>
<dbReference type="InterPro" id="IPR001261">
    <property type="entry name" value="ArgE/DapE_CS"/>
</dbReference>
<dbReference type="InterPro" id="IPR002933">
    <property type="entry name" value="Peptidase_M20"/>
</dbReference>
<evidence type="ECO:0000256" key="1">
    <source>
        <dbReference type="ARBA" id="ARBA00001947"/>
    </source>
</evidence>
<proteinExistence type="inferred from homology"/>
<keyword evidence="10" id="KW-0170">Cobalt</keyword>
<feature type="domain" description="Peptidase M20 dimerisation" evidence="11">
    <location>
        <begin position="179"/>
        <end position="288"/>
    </location>
</feature>
<protein>
    <submittedName>
        <fullName evidence="12">Acetylornithine deacetylase</fullName>
        <ecNumber evidence="12">3.5.1.16</ecNumber>
    </submittedName>
</protein>
<organism evidence="12 13">
    <name type="scientific">BD1-7 clade bacterium</name>
    <dbReference type="NCBI Taxonomy" id="2029982"/>
    <lineage>
        <taxon>Bacteria</taxon>
        <taxon>Pseudomonadati</taxon>
        <taxon>Pseudomonadota</taxon>
        <taxon>Gammaproteobacteria</taxon>
        <taxon>Cellvibrionales</taxon>
        <taxon>Spongiibacteraceae</taxon>
        <taxon>BD1-7 clade</taxon>
    </lineage>
</organism>
<dbReference type="PANTHER" id="PTHR43808:SF1">
    <property type="entry name" value="ACETYLORNITHINE DEACETYLASE"/>
    <property type="match status" value="1"/>
</dbReference>
<dbReference type="Pfam" id="PF01546">
    <property type="entry name" value="Peptidase_M20"/>
    <property type="match status" value="1"/>
</dbReference>
<dbReference type="HAMAP" id="MF_01108">
    <property type="entry name" value="ArgE"/>
    <property type="match status" value="1"/>
</dbReference>
<dbReference type="Proteomes" id="UP000441399">
    <property type="component" value="Unassembled WGS sequence"/>
</dbReference>
<dbReference type="InterPro" id="IPR050072">
    <property type="entry name" value="Peptidase_M20A"/>
</dbReference>
<evidence type="ECO:0000313" key="13">
    <source>
        <dbReference type="Proteomes" id="UP000441399"/>
    </source>
</evidence>
<dbReference type="Pfam" id="PF07687">
    <property type="entry name" value="M20_dimer"/>
    <property type="match status" value="1"/>
</dbReference>
<dbReference type="GO" id="GO:0008777">
    <property type="term" value="F:acetylornithine deacetylase activity"/>
    <property type="evidence" value="ECO:0007669"/>
    <property type="project" value="UniProtKB-EC"/>
</dbReference>
<evidence type="ECO:0000313" key="12">
    <source>
        <dbReference type="EMBL" id="CAA0112217.1"/>
    </source>
</evidence>
<dbReference type="Gene3D" id="3.40.630.10">
    <property type="entry name" value="Zn peptidases"/>
    <property type="match status" value="1"/>
</dbReference>
<keyword evidence="6" id="KW-0028">Amino-acid biosynthesis</keyword>
<dbReference type="InterPro" id="IPR036264">
    <property type="entry name" value="Bact_exopeptidase_dim_dom"/>
</dbReference>